<feature type="domain" description="CARD" evidence="1">
    <location>
        <begin position="35"/>
        <end position="104"/>
    </location>
</feature>
<dbReference type="InterPro" id="IPR011029">
    <property type="entry name" value="DEATH-like_dom_sf"/>
</dbReference>
<evidence type="ECO:0000313" key="4">
    <source>
        <dbReference type="WBParaSite" id="TCONS_00002476.p1"/>
    </source>
</evidence>
<dbReference type="SUPFAM" id="SSF47986">
    <property type="entry name" value="DEATH domain"/>
    <property type="match status" value="1"/>
</dbReference>
<dbReference type="InterPro" id="IPR001315">
    <property type="entry name" value="CARD"/>
</dbReference>
<protein>
    <submittedName>
        <fullName evidence="3 4">CARD domain-containing protein</fullName>
    </submittedName>
</protein>
<dbReference type="WBParaSite" id="TCONS_00002476.p1">
    <property type="protein sequence ID" value="TCONS_00002476.p1"/>
    <property type="gene ID" value="XLOC_002325"/>
</dbReference>
<proteinExistence type="predicted"/>
<name>A0A0K0ER25_STRER</name>
<organism evidence="3">
    <name type="scientific">Strongyloides stercoralis</name>
    <name type="common">Threadworm</name>
    <dbReference type="NCBI Taxonomy" id="6248"/>
    <lineage>
        <taxon>Eukaryota</taxon>
        <taxon>Metazoa</taxon>
        <taxon>Ecdysozoa</taxon>
        <taxon>Nematoda</taxon>
        <taxon>Chromadorea</taxon>
        <taxon>Rhabditida</taxon>
        <taxon>Tylenchina</taxon>
        <taxon>Panagrolaimomorpha</taxon>
        <taxon>Strongyloidoidea</taxon>
        <taxon>Strongyloididae</taxon>
        <taxon>Strongyloides</taxon>
    </lineage>
</organism>
<keyword evidence="2" id="KW-1185">Reference proteome</keyword>
<dbReference type="GO" id="GO:0042981">
    <property type="term" value="P:regulation of apoptotic process"/>
    <property type="evidence" value="ECO:0007669"/>
    <property type="project" value="InterPro"/>
</dbReference>
<sequence>MQASPISTSIPLSFSKSLNEIKAEQAINLDILRVKLVGVSMKDIVPMLVSRRVLKSHEMNEVYSKENSNEQIETLINILKTKNHWMGPFIDSLIRNGQFALVREIIDESNVNRSTSESPK</sequence>
<evidence type="ECO:0000313" key="2">
    <source>
        <dbReference type="Proteomes" id="UP000035681"/>
    </source>
</evidence>
<dbReference type="Proteomes" id="UP000035681">
    <property type="component" value="Unplaced"/>
</dbReference>
<dbReference type="Gene3D" id="1.10.533.10">
    <property type="entry name" value="Death Domain, Fas"/>
    <property type="match status" value="1"/>
</dbReference>
<evidence type="ECO:0000313" key="3">
    <source>
        <dbReference type="WBParaSite" id="SSTP_0001190700.1"/>
    </source>
</evidence>
<dbReference type="AlphaFoldDB" id="A0A0K0ER25"/>
<dbReference type="Pfam" id="PF00619">
    <property type="entry name" value="CARD"/>
    <property type="match status" value="1"/>
</dbReference>
<evidence type="ECO:0000259" key="1">
    <source>
        <dbReference type="Pfam" id="PF00619"/>
    </source>
</evidence>
<accession>A0A0K0ER25</accession>
<dbReference type="WBParaSite" id="SSTP_0001190700.1">
    <property type="protein sequence ID" value="SSTP_0001190700.1"/>
    <property type="gene ID" value="SSTP_0001190700"/>
</dbReference>
<reference evidence="3" key="1">
    <citation type="submission" date="2015-08" db="UniProtKB">
        <authorList>
            <consortium name="WormBaseParasite"/>
        </authorList>
    </citation>
    <scope>IDENTIFICATION</scope>
</reference>
<dbReference type="CDD" id="cd01671">
    <property type="entry name" value="CARD"/>
    <property type="match status" value="1"/>
</dbReference>